<sequence>MSLLYLKKPQSHRLKQDPVRESSRHDRNMMIVVVLSVHFGNYESVVLNGGESTTISFDKPIVPHGKGFCVVLKFRKGPLDAANRDQSSFKALFGMDYGSSSQKTISSGSTSFKDYRINIKWGTKTKLSFSFSVPSGAPSHILDIREIMAFDGRCDTRSDYK</sequence>
<gene>
    <name evidence="1" type="ORF">AVEN_96224_1</name>
</gene>
<proteinExistence type="predicted"/>
<dbReference type="Proteomes" id="UP000499080">
    <property type="component" value="Unassembled WGS sequence"/>
</dbReference>
<dbReference type="EMBL" id="BGPR01044073">
    <property type="protein sequence ID" value="GBO20755.1"/>
    <property type="molecule type" value="Genomic_DNA"/>
</dbReference>
<name>A0A4Y2V637_ARAVE</name>
<evidence type="ECO:0000313" key="2">
    <source>
        <dbReference type="Proteomes" id="UP000499080"/>
    </source>
</evidence>
<evidence type="ECO:0000313" key="1">
    <source>
        <dbReference type="EMBL" id="GBO20755.1"/>
    </source>
</evidence>
<keyword evidence="2" id="KW-1185">Reference proteome</keyword>
<protein>
    <submittedName>
        <fullName evidence="1">Uncharacterized protein</fullName>
    </submittedName>
</protein>
<comment type="caution">
    <text evidence="1">The sequence shown here is derived from an EMBL/GenBank/DDBJ whole genome shotgun (WGS) entry which is preliminary data.</text>
</comment>
<organism evidence="1 2">
    <name type="scientific">Araneus ventricosus</name>
    <name type="common">Orbweaver spider</name>
    <name type="synonym">Epeira ventricosa</name>
    <dbReference type="NCBI Taxonomy" id="182803"/>
    <lineage>
        <taxon>Eukaryota</taxon>
        <taxon>Metazoa</taxon>
        <taxon>Ecdysozoa</taxon>
        <taxon>Arthropoda</taxon>
        <taxon>Chelicerata</taxon>
        <taxon>Arachnida</taxon>
        <taxon>Araneae</taxon>
        <taxon>Araneomorphae</taxon>
        <taxon>Entelegynae</taxon>
        <taxon>Araneoidea</taxon>
        <taxon>Araneidae</taxon>
        <taxon>Araneus</taxon>
    </lineage>
</organism>
<reference evidence="1 2" key="1">
    <citation type="journal article" date="2019" name="Sci. Rep.">
        <title>Orb-weaving spider Araneus ventricosus genome elucidates the spidroin gene catalogue.</title>
        <authorList>
            <person name="Kono N."/>
            <person name="Nakamura H."/>
            <person name="Ohtoshi R."/>
            <person name="Moran D.A.P."/>
            <person name="Shinohara A."/>
            <person name="Yoshida Y."/>
            <person name="Fujiwara M."/>
            <person name="Mori M."/>
            <person name="Tomita M."/>
            <person name="Arakawa K."/>
        </authorList>
    </citation>
    <scope>NUCLEOTIDE SEQUENCE [LARGE SCALE GENOMIC DNA]</scope>
</reference>
<accession>A0A4Y2V637</accession>
<dbReference type="AlphaFoldDB" id="A0A4Y2V637"/>
<dbReference type="OrthoDB" id="10532466at2759"/>